<organism evidence="4 5">
    <name type="scientific">Lingula anatina</name>
    <name type="common">Brachiopod</name>
    <name type="synonym">Lingula unguis</name>
    <dbReference type="NCBI Taxonomy" id="7574"/>
    <lineage>
        <taxon>Eukaryota</taxon>
        <taxon>Metazoa</taxon>
        <taxon>Spiralia</taxon>
        <taxon>Lophotrochozoa</taxon>
        <taxon>Brachiopoda</taxon>
        <taxon>Linguliformea</taxon>
        <taxon>Lingulata</taxon>
        <taxon>Lingulida</taxon>
        <taxon>Linguloidea</taxon>
        <taxon>Lingulidae</taxon>
        <taxon>Lingula</taxon>
    </lineage>
</organism>
<dbReference type="GO" id="GO:0032222">
    <property type="term" value="P:regulation of synaptic transmission, cholinergic"/>
    <property type="evidence" value="ECO:0007669"/>
    <property type="project" value="InterPro"/>
</dbReference>
<evidence type="ECO:0000256" key="2">
    <source>
        <dbReference type="ARBA" id="ARBA00023180"/>
    </source>
</evidence>
<proteinExistence type="predicted"/>
<dbReference type="RefSeq" id="XP_013414547.1">
    <property type="nucleotide sequence ID" value="XM_013559093.1"/>
</dbReference>
<keyword evidence="2" id="KW-0325">Glycoprotein</keyword>
<dbReference type="InterPro" id="IPR050975">
    <property type="entry name" value="Sleep_regulator"/>
</dbReference>
<protein>
    <submittedName>
        <fullName evidence="5">Uncharacterized protein LOC106176627</fullName>
    </submittedName>
</protein>
<dbReference type="AlphaFoldDB" id="A0A1S3JW66"/>
<feature type="chain" id="PRO_5021408121" evidence="3">
    <location>
        <begin position="20"/>
        <end position="132"/>
    </location>
</feature>
<dbReference type="PANTHER" id="PTHR33562">
    <property type="entry name" value="ATILLA, ISOFORM B-RELATED-RELATED"/>
    <property type="match status" value="1"/>
</dbReference>
<dbReference type="Pfam" id="PF17064">
    <property type="entry name" value="QVR"/>
    <property type="match status" value="1"/>
</dbReference>
<accession>A0A1S3JW66</accession>
<evidence type="ECO:0000256" key="1">
    <source>
        <dbReference type="ARBA" id="ARBA00022729"/>
    </source>
</evidence>
<dbReference type="InParanoid" id="A0A1S3JW66"/>
<dbReference type="Proteomes" id="UP000085678">
    <property type="component" value="Unplaced"/>
</dbReference>
<evidence type="ECO:0000256" key="3">
    <source>
        <dbReference type="SAM" id="SignalP"/>
    </source>
</evidence>
<dbReference type="PANTHER" id="PTHR33562:SF20">
    <property type="entry name" value="PROTEIN QUIVER"/>
    <property type="match status" value="1"/>
</dbReference>
<dbReference type="GO" id="GO:0030431">
    <property type="term" value="P:sleep"/>
    <property type="evidence" value="ECO:0007669"/>
    <property type="project" value="InterPro"/>
</dbReference>
<keyword evidence="4" id="KW-1185">Reference proteome</keyword>
<reference evidence="5" key="1">
    <citation type="submission" date="2025-08" db="UniProtKB">
        <authorList>
            <consortium name="RefSeq"/>
        </authorList>
    </citation>
    <scope>IDENTIFICATION</scope>
    <source>
        <tissue evidence="5">Gonads</tissue>
    </source>
</reference>
<dbReference type="InterPro" id="IPR031424">
    <property type="entry name" value="QVR-like"/>
</dbReference>
<sequence length="132" mass="13787">MKTLAVLIALAATLATCDAFSCYSCSGSKSSSCGEIFRASSSYTVYCYTACYKTVSTVDSILGSSTTYSRGCTSRSSYSLTCSSGSAGYFIASGSTETCYCGSSLCNSASNLLPSIIQIVVFVSAVLFFQKF</sequence>
<dbReference type="GeneID" id="106176627"/>
<gene>
    <name evidence="5" type="primary">LOC106176627</name>
</gene>
<name>A0A1S3JW66_LINAN</name>
<feature type="signal peptide" evidence="3">
    <location>
        <begin position="1"/>
        <end position="19"/>
    </location>
</feature>
<dbReference type="KEGG" id="lak:106176627"/>
<evidence type="ECO:0000313" key="4">
    <source>
        <dbReference type="Proteomes" id="UP000085678"/>
    </source>
</evidence>
<keyword evidence="1 3" id="KW-0732">Signal</keyword>
<evidence type="ECO:0000313" key="5">
    <source>
        <dbReference type="RefSeq" id="XP_013414547.1"/>
    </source>
</evidence>